<evidence type="ECO:0000313" key="2">
    <source>
        <dbReference type="EMBL" id="RVW24935.1"/>
    </source>
</evidence>
<gene>
    <name evidence="2" type="primary">TY3B-G_81</name>
    <name evidence="2" type="ORF">CK203_079537</name>
</gene>
<dbReference type="PANTHER" id="PTHR15503">
    <property type="entry name" value="LDOC1 RELATED"/>
    <property type="match status" value="1"/>
</dbReference>
<dbReference type="InterPro" id="IPR032567">
    <property type="entry name" value="RTL1-rel"/>
</dbReference>
<dbReference type="Gene3D" id="3.10.10.10">
    <property type="entry name" value="HIV Type 1 Reverse Transcriptase, subunit A, domain 1"/>
    <property type="match status" value="1"/>
</dbReference>
<dbReference type="PANTHER" id="PTHR15503:SF45">
    <property type="entry name" value="RNA-DIRECTED DNA POLYMERASE HOMOLOG"/>
    <property type="match status" value="1"/>
</dbReference>
<protein>
    <submittedName>
        <fullName evidence="2">Transposon Ty3-G Gag-Pol polyprotein</fullName>
    </submittedName>
</protein>
<organism evidence="2 3">
    <name type="scientific">Vitis vinifera</name>
    <name type="common">Grape</name>
    <dbReference type="NCBI Taxonomy" id="29760"/>
    <lineage>
        <taxon>Eukaryota</taxon>
        <taxon>Viridiplantae</taxon>
        <taxon>Streptophyta</taxon>
        <taxon>Embryophyta</taxon>
        <taxon>Tracheophyta</taxon>
        <taxon>Spermatophyta</taxon>
        <taxon>Magnoliopsida</taxon>
        <taxon>eudicotyledons</taxon>
        <taxon>Gunneridae</taxon>
        <taxon>Pentapetalae</taxon>
        <taxon>rosids</taxon>
        <taxon>Vitales</taxon>
        <taxon>Vitaceae</taxon>
        <taxon>Viteae</taxon>
        <taxon>Vitis</taxon>
    </lineage>
</organism>
<dbReference type="InterPro" id="IPR043502">
    <property type="entry name" value="DNA/RNA_pol_sf"/>
</dbReference>
<dbReference type="SUPFAM" id="SSF56672">
    <property type="entry name" value="DNA/RNA polymerases"/>
    <property type="match status" value="1"/>
</dbReference>
<dbReference type="InterPro" id="IPR043128">
    <property type="entry name" value="Rev_trsase/Diguanyl_cyclase"/>
</dbReference>
<evidence type="ECO:0000313" key="3">
    <source>
        <dbReference type="Proteomes" id="UP000288805"/>
    </source>
</evidence>
<dbReference type="Gene3D" id="3.30.70.270">
    <property type="match status" value="1"/>
</dbReference>
<dbReference type="AlphaFoldDB" id="A0A438CP03"/>
<feature type="region of interest" description="Disordered" evidence="1">
    <location>
        <begin position="1"/>
        <end position="20"/>
    </location>
</feature>
<reference evidence="2 3" key="1">
    <citation type="journal article" date="2018" name="PLoS Genet.">
        <title>Population sequencing reveals clonal diversity and ancestral inbreeding in the grapevine cultivar Chardonnay.</title>
        <authorList>
            <person name="Roach M.J."/>
            <person name="Johnson D.L."/>
            <person name="Bohlmann J."/>
            <person name="van Vuuren H.J."/>
            <person name="Jones S.J."/>
            <person name="Pretorius I.S."/>
            <person name="Schmidt S.A."/>
            <person name="Borneman A.R."/>
        </authorList>
    </citation>
    <scope>NUCLEOTIDE SEQUENCE [LARGE SCALE GENOMIC DNA]</scope>
    <source>
        <strain evidence="3">cv. Chardonnay</strain>
        <tissue evidence="2">Leaf</tissue>
    </source>
</reference>
<dbReference type="EMBL" id="QGNW01002161">
    <property type="protein sequence ID" value="RVW24935.1"/>
    <property type="molecule type" value="Genomic_DNA"/>
</dbReference>
<comment type="caution">
    <text evidence="2">The sequence shown here is derived from an EMBL/GenBank/DDBJ whole genome shotgun (WGS) entry which is preliminary data.</text>
</comment>
<proteinExistence type="predicted"/>
<sequence>MPRKPRKENKEDKQKLRAQGQGFTMTHRDAQATFDVLASYHAPVDYFDKRVTFSILSFLAYVVSDENDLKLEDIPIIEDYPNVFLNNLHDMPLEKEMEFTIDLIPRTTPISKTSYKMTPIELKELKIQLQELLDKGFIRLNVSPWGAPILFVKKNDGSTRLCINYRELNRVTVRNKYPLPQIDDLFYQLEVACVFFKIGLWP</sequence>
<name>A0A438CP03_VITVI</name>
<evidence type="ECO:0000256" key="1">
    <source>
        <dbReference type="SAM" id="MobiDB-lite"/>
    </source>
</evidence>
<dbReference type="Proteomes" id="UP000288805">
    <property type="component" value="Unassembled WGS sequence"/>
</dbReference>
<accession>A0A438CP03</accession>